<dbReference type="SUPFAM" id="SSF55781">
    <property type="entry name" value="GAF domain-like"/>
    <property type="match status" value="1"/>
</dbReference>
<dbReference type="EMBL" id="VUNJ01000005">
    <property type="protein sequence ID" value="MST91481.1"/>
    <property type="molecule type" value="Genomic_DNA"/>
</dbReference>
<dbReference type="PROSITE" id="PS51077">
    <property type="entry name" value="HTH_ICLR"/>
    <property type="match status" value="1"/>
</dbReference>
<proteinExistence type="predicted"/>
<evidence type="ECO:0000256" key="5">
    <source>
        <dbReference type="ARBA" id="ARBA00070406"/>
    </source>
</evidence>
<dbReference type="Proteomes" id="UP000053433">
    <property type="component" value="Unassembled WGS sequence"/>
</dbReference>
<dbReference type="GO" id="GO:0045892">
    <property type="term" value="P:negative regulation of DNA-templated transcription"/>
    <property type="evidence" value="ECO:0007669"/>
    <property type="project" value="TreeGrafter"/>
</dbReference>
<dbReference type="PANTHER" id="PTHR30136">
    <property type="entry name" value="HELIX-TURN-HELIX TRANSCRIPTIONAL REGULATOR, ICLR FAMILY"/>
    <property type="match status" value="1"/>
</dbReference>
<dbReference type="InterPro" id="IPR036390">
    <property type="entry name" value="WH_DNA-bd_sf"/>
</dbReference>
<evidence type="ECO:0000313" key="11">
    <source>
        <dbReference type="EMBL" id="MTS28652.1"/>
    </source>
</evidence>
<dbReference type="Proteomes" id="UP000472755">
    <property type="component" value="Unassembled WGS sequence"/>
</dbReference>
<keyword evidence="1" id="KW-0805">Transcription regulation</keyword>
<evidence type="ECO:0000259" key="6">
    <source>
        <dbReference type="PROSITE" id="PS51077"/>
    </source>
</evidence>
<dbReference type="Gene3D" id="3.30.450.40">
    <property type="match status" value="1"/>
</dbReference>
<reference evidence="9 14" key="2">
    <citation type="submission" date="2015-10" db="EMBL/GenBank/DDBJ databases">
        <title>A novel member of the family Ruminococcaceae isolated from human faeces.</title>
        <authorList>
            <person name="Shkoporov A.N."/>
            <person name="Chaplin A.V."/>
            <person name="Motuzova O.V."/>
            <person name="Kafarskaia L.I."/>
            <person name="Efimov B.A."/>
        </authorList>
    </citation>
    <scope>NUCLEOTIDE SEQUENCE [LARGE SCALE GENOMIC DNA]</scope>
    <source>
        <strain evidence="9 14">668</strain>
    </source>
</reference>
<dbReference type="InterPro" id="IPR050707">
    <property type="entry name" value="HTH_MetabolicPath_Reg"/>
</dbReference>
<dbReference type="PANTHER" id="PTHR30136:SF35">
    <property type="entry name" value="HTH-TYPE TRANSCRIPTIONAL REGULATOR RV1719"/>
    <property type="match status" value="1"/>
</dbReference>
<name>A0A0D8IYE9_9FIRM</name>
<evidence type="ECO:0000256" key="1">
    <source>
        <dbReference type="ARBA" id="ARBA00023015"/>
    </source>
</evidence>
<evidence type="ECO:0000313" key="15">
    <source>
        <dbReference type="Proteomes" id="UP000431913"/>
    </source>
</evidence>
<evidence type="ECO:0000313" key="16">
    <source>
        <dbReference type="Proteomes" id="UP000449193"/>
    </source>
</evidence>
<gene>
    <name evidence="9" type="ORF">ASJ35_09395</name>
    <name evidence="10" type="ORF">FYJ76_05930</name>
    <name evidence="12" type="ORF">GMD52_01860</name>
    <name evidence="11" type="ORF">GMD59_15350</name>
    <name evidence="8" type="ORF">TQ39_10935</name>
</gene>
<reference evidence="10 15" key="4">
    <citation type="submission" date="2019-08" db="EMBL/GenBank/DDBJ databases">
        <title>In-depth cultivation of the pig gut microbiome towards novel bacterial diversity and tailored functional studies.</title>
        <authorList>
            <person name="Wylensek D."/>
            <person name="Hitch T.C.A."/>
            <person name="Clavel T."/>
        </authorList>
    </citation>
    <scope>NUCLEOTIDE SEQUENCE [LARGE SCALE GENOMIC DNA]</scope>
    <source>
        <strain evidence="10 15">WCA3-601-WT-6J</strain>
    </source>
</reference>
<dbReference type="RefSeq" id="WP_009323789.1">
    <property type="nucleotide sequence ID" value="NZ_CAOJUJ010000012.1"/>
</dbReference>
<dbReference type="InterPro" id="IPR005471">
    <property type="entry name" value="Tscrpt_reg_IclR_N"/>
</dbReference>
<comment type="function">
    <text evidence="4">May be an activator protein for the gylABX operon.</text>
</comment>
<keyword evidence="2" id="KW-0238">DNA-binding</keyword>
<dbReference type="InterPro" id="IPR014757">
    <property type="entry name" value="Tscrpt_reg_IclR_C"/>
</dbReference>
<dbReference type="SMART" id="SM00346">
    <property type="entry name" value="HTH_ICLR"/>
    <property type="match status" value="1"/>
</dbReference>
<accession>A0A0W7TQS4</accession>
<dbReference type="InterPro" id="IPR036388">
    <property type="entry name" value="WH-like_DNA-bd_sf"/>
</dbReference>
<evidence type="ECO:0000256" key="2">
    <source>
        <dbReference type="ARBA" id="ARBA00023125"/>
    </source>
</evidence>
<dbReference type="GO" id="GO:0003677">
    <property type="term" value="F:DNA binding"/>
    <property type="evidence" value="ECO:0007669"/>
    <property type="project" value="UniProtKB-KW"/>
</dbReference>
<dbReference type="Proteomes" id="UP000032483">
    <property type="component" value="Unassembled WGS sequence"/>
</dbReference>
<evidence type="ECO:0000313" key="17">
    <source>
        <dbReference type="Proteomes" id="UP000472755"/>
    </source>
</evidence>
<evidence type="ECO:0000313" key="12">
    <source>
        <dbReference type="EMBL" id="MTS50288.1"/>
    </source>
</evidence>
<reference evidence="16 17" key="3">
    <citation type="journal article" date="2019" name="Nat. Med.">
        <title>A library of human gut bacterial isolates paired with longitudinal multiomics data enables mechanistic microbiome research.</title>
        <authorList>
            <person name="Poyet M."/>
            <person name="Groussin M."/>
            <person name="Gibbons S.M."/>
            <person name="Avila-Pacheco J."/>
            <person name="Jiang X."/>
            <person name="Kearney S.M."/>
            <person name="Perrotta A.R."/>
            <person name="Berdy B."/>
            <person name="Zhao S."/>
            <person name="Lieberman T.D."/>
            <person name="Swanson P.K."/>
            <person name="Smith M."/>
            <person name="Roesemann S."/>
            <person name="Alexander J.E."/>
            <person name="Rich S.A."/>
            <person name="Livny J."/>
            <person name="Vlamakis H."/>
            <person name="Clish C."/>
            <person name="Bullock K."/>
            <person name="Deik A."/>
            <person name="Scott J."/>
            <person name="Pierce K.A."/>
            <person name="Xavier R.J."/>
            <person name="Alm E.J."/>
        </authorList>
    </citation>
    <scope>NUCLEOTIDE SEQUENCE [LARGE SCALE GENOMIC DNA]</scope>
    <source>
        <strain evidence="11 17">BIOML-A4</strain>
        <strain evidence="12 16">BIOML-A7</strain>
    </source>
</reference>
<dbReference type="Proteomes" id="UP000431913">
    <property type="component" value="Unassembled WGS sequence"/>
</dbReference>
<evidence type="ECO:0000256" key="4">
    <source>
        <dbReference type="ARBA" id="ARBA00058938"/>
    </source>
</evidence>
<dbReference type="PATRIC" id="fig|1550024.3.peg.2493"/>
<reference evidence="8" key="1">
    <citation type="submission" date="2015-02" db="EMBL/GenBank/DDBJ databases">
        <title>A novel member of the family Ruminococcaceae isolated from human feces.</title>
        <authorList>
            <person name="Shkoporov A.N."/>
            <person name="Chaplin A.V."/>
            <person name="Motuzova O.V."/>
            <person name="Kafarskaia L.I."/>
            <person name="Khokhlova E.V."/>
            <person name="Efimov B.A."/>
        </authorList>
    </citation>
    <scope>NUCLEOTIDE SEQUENCE [LARGE SCALE GENOMIC DNA]</scope>
    <source>
        <strain evidence="8">585-1</strain>
    </source>
</reference>
<evidence type="ECO:0000313" key="13">
    <source>
        <dbReference type="Proteomes" id="UP000032483"/>
    </source>
</evidence>
<dbReference type="PROSITE" id="PS51078">
    <property type="entry name" value="ICLR_ED"/>
    <property type="match status" value="1"/>
</dbReference>
<evidence type="ECO:0000259" key="7">
    <source>
        <dbReference type="PROSITE" id="PS51078"/>
    </source>
</evidence>
<protein>
    <recommendedName>
        <fullName evidence="5">Glycerol operon regulatory protein</fullName>
    </recommendedName>
</protein>
<organism evidence="8 13">
    <name type="scientific">Ruthenibacterium lactatiformans</name>
    <dbReference type="NCBI Taxonomy" id="1550024"/>
    <lineage>
        <taxon>Bacteria</taxon>
        <taxon>Bacillati</taxon>
        <taxon>Bacillota</taxon>
        <taxon>Clostridia</taxon>
        <taxon>Eubacteriales</taxon>
        <taxon>Oscillospiraceae</taxon>
        <taxon>Ruthenibacterium</taxon>
    </lineage>
</organism>
<evidence type="ECO:0000313" key="8">
    <source>
        <dbReference type="EMBL" id="KJF39720.1"/>
    </source>
</evidence>
<dbReference type="EMBL" id="WMZR01000002">
    <property type="protein sequence ID" value="MTS50288.1"/>
    <property type="molecule type" value="Genomic_DNA"/>
</dbReference>
<evidence type="ECO:0000313" key="10">
    <source>
        <dbReference type="EMBL" id="MST91481.1"/>
    </source>
</evidence>
<dbReference type="Proteomes" id="UP000449193">
    <property type="component" value="Unassembled WGS sequence"/>
</dbReference>
<dbReference type="Pfam" id="PF01614">
    <property type="entry name" value="IclR_C"/>
    <property type="match status" value="1"/>
</dbReference>
<comment type="caution">
    <text evidence="8">The sequence shown here is derived from an EMBL/GenBank/DDBJ whole genome shotgun (WGS) entry which is preliminary data.</text>
</comment>
<dbReference type="FunFam" id="1.10.10.10:FF:000056">
    <property type="entry name" value="IclR family transcriptional regulator"/>
    <property type="match status" value="1"/>
</dbReference>
<dbReference type="AlphaFoldDB" id="A0A0D8IYE9"/>
<dbReference type="GeneID" id="42857096"/>
<evidence type="ECO:0000313" key="9">
    <source>
        <dbReference type="EMBL" id="KUE76194.1"/>
    </source>
</evidence>
<dbReference type="SUPFAM" id="SSF46785">
    <property type="entry name" value="Winged helix' DNA-binding domain"/>
    <property type="match status" value="1"/>
</dbReference>
<dbReference type="GO" id="GO:0003700">
    <property type="term" value="F:DNA-binding transcription factor activity"/>
    <property type="evidence" value="ECO:0007669"/>
    <property type="project" value="TreeGrafter"/>
</dbReference>
<sequence>MENSNGGVQSVARIFALIEVLCAHPKGASLQTISAESGLPKSTAHRLLSSLVSLGYAVQDSFSTHYRLTMKMFELSSGIVNDMDIMSVAKPHLDKLSRHTGEAVHLVIQDGVDIVYIYKAEAGAGLGGMRMSSHVGLRIPMYCTGVGKAILATQSYGEAERVWRKSSIRALTAHTITDFDAFIEQLKRVRMAGYAIDDEENELGIRCVALAVPGMNGRAEAAFSISGLAAQMTDDRIEHLARMGLAARQDILRDLGWK</sequence>
<accession>A0A0D8IYE9</accession>
<feature type="domain" description="HTH iclR-type" evidence="6">
    <location>
        <begin position="8"/>
        <end position="70"/>
    </location>
</feature>
<keyword evidence="3" id="KW-0804">Transcription</keyword>
<dbReference type="InterPro" id="IPR029016">
    <property type="entry name" value="GAF-like_dom_sf"/>
</dbReference>
<dbReference type="Pfam" id="PF09339">
    <property type="entry name" value="HTH_IclR"/>
    <property type="match status" value="1"/>
</dbReference>
<dbReference type="EMBL" id="JXXK01000014">
    <property type="protein sequence ID" value="KJF39720.1"/>
    <property type="molecule type" value="Genomic_DNA"/>
</dbReference>
<keyword evidence="13" id="KW-1185">Reference proteome</keyword>
<evidence type="ECO:0000256" key="3">
    <source>
        <dbReference type="ARBA" id="ARBA00023163"/>
    </source>
</evidence>
<evidence type="ECO:0000313" key="14">
    <source>
        <dbReference type="Proteomes" id="UP000053433"/>
    </source>
</evidence>
<dbReference type="EMBL" id="LMUA01000011">
    <property type="protein sequence ID" value="KUE76194.1"/>
    <property type="molecule type" value="Genomic_DNA"/>
</dbReference>
<feature type="domain" description="IclR-ED" evidence="7">
    <location>
        <begin position="71"/>
        <end position="257"/>
    </location>
</feature>
<dbReference type="Gene3D" id="1.10.10.10">
    <property type="entry name" value="Winged helix-like DNA-binding domain superfamily/Winged helix DNA-binding domain"/>
    <property type="match status" value="1"/>
</dbReference>
<dbReference type="EMBL" id="WMZU01000032">
    <property type="protein sequence ID" value="MTS28652.1"/>
    <property type="molecule type" value="Genomic_DNA"/>
</dbReference>